<dbReference type="PANTHER" id="PTHR44196:SF1">
    <property type="entry name" value="DEHYDROGENASE_REDUCTASE SDR FAMILY MEMBER 7B"/>
    <property type="match status" value="1"/>
</dbReference>
<evidence type="ECO:0000259" key="4">
    <source>
        <dbReference type="SMART" id="SM00822"/>
    </source>
</evidence>
<dbReference type="InterPro" id="IPR002347">
    <property type="entry name" value="SDR_fam"/>
</dbReference>
<comment type="similarity">
    <text evidence="1 3">Belongs to the short-chain dehydrogenases/reductases (SDR) family.</text>
</comment>
<dbReference type="EMBL" id="JAWJZY010000006">
    <property type="protein sequence ID" value="MEE8659626.1"/>
    <property type="molecule type" value="Genomic_DNA"/>
</dbReference>
<evidence type="ECO:0000256" key="3">
    <source>
        <dbReference type="RuleBase" id="RU000363"/>
    </source>
</evidence>
<evidence type="ECO:0000256" key="1">
    <source>
        <dbReference type="ARBA" id="ARBA00006484"/>
    </source>
</evidence>
<dbReference type="SUPFAM" id="SSF51735">
    <property type="entry name" value="NAD(P)-binding Rossmann-fold domains"/>
    <property type="match status" value="1"/>
</dbReference>
<dbReference type="PRINTS" id="PR00080">
    <property type="entry name" value="SDRFAMILY"/>
</dbReference>
<dbReference type="PANTHER" id="PTHR44196">
    <property type="entry name" value="DEHYDROGENASE/REDUCTASE SDR FAMILY MEMBER 7B"/>
    <property type="match status" value="1"/>
</dbReference>
<evidence type="ECO:0000256" key="2">
    <source>
        <dbReference type="ARBA" id="ARBA00023002"/>
    </source>
</evidence>
<dbReference type="InterPro" id="IPR020904">
    <property type="entry name" value="Sc_DH/Rdtase_CS"/>
</dbReference>
<comment type="caution">
    <text evidence="5">The sequence shown here is derived from an EMBL/GenBank/DDBJ whole genome shotgun (WGS) entry which is preliminary data.</text>
</comment>
<dbReference type="InterPro" id="IPR036291">
    <property type="entry name" value="NAD(P)-bd_dom_sf"/>
</dbReference>
<gene>
    <name evidence="5" type="ORF">DOFOFD_11510</name>
</gene>
<reference evidence="5 6" key="1">
    <citation type="submission" date="2023-10" db="EMBL/GenBank/DDBJ databases">
        <title>Sorlinia euscelidii gen. nov., sp. nov., an acetic acid bacteria isolated from the gut of Euscelidius variegatus emitter.</title>
        <authorList>
            <person name="Michoud G."/>
            <person name="Marasco R."/>
            <person name="Seferji K."/>
            <person name="Gonella E."/>
            <person name="Garuglieri E."/>
            <person name="Alma A."/>
            <person name="Mapelli F."/>
            <person name="Borin S."/>
            <person name="Daffonchio D."/>
            <person name="Crotti E."/>
        </authorList>
    </citation>
    <scope>NUCLEOTIDE SEQUENCE [LARGE SCALE GENOMIC DNA]</scope>
    <source>
        <strain evidence="5 6">EV16P</strain>
    </source>
</reference>
<dbReference type="RefSeq" id="WP_394820405.1">
    <property type="nucleotide sequence ID" value="NZ_JAWJZY010000006.1"/>
</dbReference>
<protein>
    <recommendedName>
        <fullName evidence="4">Ketoreductase domain-containing protein</fullName>
    </recommendedName>
</protein>
<dbReference type="Proteomes" id="UP001312908">
    <property type="component" value="Unassembled WGS sequence"/>
</dbReference>
<dbReference type="PRINTS" id="PR00081">
    <property type="entry name" value="GDHRDH"/>
</dbReference>
<keyword evidence="6" id="KW-1185">Reference proteome</keyword>
<dbReference type="Pfam" id="PF00106">
    <property type="entry name" value="adh_short"/>
    <property type="match status" value="1"/>
</dbReference>
<feature type="domain" description="Ketoreductase" evidence="4">
    <location>
        <begin position="15"/>
        <end position="200"/>
    </location>
</feature>
<proteinExistence type="inferred from homology"/>
<name>A0ABU7U5J0_9PROT</name>
<evidence type="ECO:0000313" key="5">
    <source>
        <dbReference type="EMBL" id="MEE8659626.1"/>
    </source>
</evidence>
<evidence type="ECO:0000313" key="6">
    <source>
        <dbReference type="Proteomes" id="UP001312908"/>
    </source>
</evidence>
<sequence>MSRSSEMSKCLQLYDHVLITGASGGIGAALAQHYAARAQRISLWGRDLQRLESLAKICTAAGAETDIVVVDLSNMHESLEAFSRAEAQAPIDLLFLNAGVSDMRQPGRVVETPDILLETALVNYAVPTGLASVAAELMVKRRRGHIVFTGSVAAWHDLPFSAAYCASKAGIERFAGALRAAVTPYNVNVTLVSFGFIDTRMSRRINGFKPFLAKPEKAVSVINKALKQRRGHVTFPKIFNLLRMIEAVTPRNLAHMLLRSIRVSQGPR</sequence>
<dbReference type="Gene3D" id="3.40.50.720">
    <property type="entry name" value="NAD(P)-binding Rossmann-like Domain"/>
    <property type="match status" value="1"/>
</dbReference>
<dbReference type="InterPro" id="IPR057326">
    <property type="entry name" value="KR_dom"/>
</dbReference>
<accession>A0ABU7U5J0</accession>
<organism evidence="5 6">
    <name type="scientific">Sorlinia euscelidii</name>
    <dbReference type="NCBI Taxonomy" id="3081148"/>
    <lineage>
        <taxon>Bacteria</taxon>
        <taxon>Pseudomonadati</taxon>
        <taxon>Pseudomonadota</taxon>
        <taxon>Alphaproteobacteria</taxon>
        <taxon>Acetobacterales</taxon>
        <taxon>Acetobacteraceae</taxon>
        <taxon>Sorlinia</taxon>
    </lineage>
</organism>
<keyword evidence="2" id="KW-0560">Oxidoreductase</keyword>
<dbReference type="SMART" id="SM00822">
    <property type="entry name" value="PKS_KR"/>
    <property type="match status" value="1"/>
</dbReference>
<dbReference type="PROSITE" id="PS00061">
    <property type="entry name" value="ADH_SHORT"/>
    <property type="match status" value="1"/>
</dbReference>